<reference evidence="1 2" key="1">
    <citation type="submission" date="2021-06" db="EMBL/GenBank/DDBJ databases">
        <authorList>
            <person name="Palmer J.M."/>
        </authorList>
    </citation>
    <scope>NUCLEOTIDE SEQUENCE [LARGE SCALE GENOMIC DNA]</scope>
    <source>
        <strain evidence="1 2">GA_2019</strain>
        <tissue evidence="1">Muscle</tissue>
    </source>
</reference>
<evidence type="ECO:0000313" key="2">
    <source>
        <dbReference type="Proteomes" id="UP001476798"/>
    </source>
</evidence>
<dbReference type="EMBL" id="JAHRIO010040465">
    <property type="protein sequence ID" value="MEQ2171263.1"/>
    <property type="molecule type" value="Genomic_DNA"/>
</dbReference>
<accession>A0ABV0NIK7</accession>
<sequence length="221" mass="24498">MKDMVYLLHSALSLPQQLHLKHSELLLNKEKLTQLPKPLENVRLLLLLLLKLLSIFTNLQVGLQASSQSFLFLLTLYPGTFKATKFDQGPRHESQMSPFIRATTSSVSAANLQAGTPCCIQTTDVKILHNKVFYLGVDPWEPLLSTPLPPADDAPQVGHPEFVRADQRTATVALTRVHTAVQIACTQTQQVRTFNKNKSARFGLCADPSPAHIIPGLKRCL</sequence>
<evidence type="ECO:0000313" key="1">
    <source>
        <dbReference type="EMBL" id="MEQ2171263.1"/>
    </source>
</evidence>
<comment type="caution">
    <text evidence="1">The sequence shown here is derived from an EMBL/GenBank/DDBJ whole genome shotgun (WGS) entry which is preliminary data.</text>
</comment>
<name>A0ABV0NIK7_9TELE</name>
<organism evidence="1 2">
    <name type="scientific">Goodea atripinnis</name>
    <dbReference type="NCBI Taxonomy" id="208336"/>
    <lineage>
        <taxon>Eukaryota</taxon>
        <taxon>Metazoa</taxon>
        <taxon>Chordata</taxon>
        <taxon>Craniata</taxon>
        <taxon>Vertebrata</taxon>
        <taxon>Euteleostomi</taxon>
        <taxon>Actinopterygii</taxon>
        <taxon>Neopterygii</taxon>
        <taxon>Teleostei</taxon>
        <taxon>Neoteleostei</taxon>
        <taxon>Acanthomorphata</taxon>
        <taxon>Ovalentaria</taxon>
        <taxon>Atherinomorphae</taxon>
        <taxon>Cyprinodontiformes</taxon>
        <taxon>Goodeidae</taxon>
        <taxon>Goodea</taxon>
    </lineage>
</organism>
<dbReference type="Proteomes" id="UP001476798">
    <property type="component" value="Unassembled WGS sequence"/>
</dbReference>
<keyword evidence="2" id="KW-1185">Reference proteome</keyword>
<protein>
    <submittedName>
        <fullName evidence="1">Uncharacterized protein</fullName>
    </submittedName>
</protein>
<gene>
    <name evidence="1" type="ORF">GOODEAATRI_008906</name>
</gene>
<proteinExistence type="predicted"/>